<dbReference type="PANTHER" id="PTHR16861:SF4">
    <property type="entry name" value="SH3 DOMAIN PROTEIN (AFU_ORTHOLOGUE AFUA_1G13610)"/>
    <property type="match status" value="1"/>
</dbReference>
<evidence type="ECO:0000256" key="1">
    <source>
        <dbReference type="SAM" id="MobiDB-lite"/>
    </source>
</evidence>
<evidence type="ECO:0000313" key="3">
    <source>
        <dbReference type="EMBL" id="KAF7915988.1"/>
    </source>
</evidence>
<evidence type="ECO:0000313" key="4">
    <source>
        <dbReference type="Proteomes" id="UP000783213"/>
    </source>
</evidence>
<dbReference type="PANTHER" id="PTHR16861">
    <property type="entry name" value="GLYCOPROTEIN 38"/>
    <property type="match status" value="1"/>
</dbReference>
<reference evidence="3 4" key="1">
    <citation type="journal article" date="2020" name="Genome Biol. Evol.">
        <title>Comparative genomics of Sclerotiniaceae.</title>
        <authorList>
            <person name="Valero Jimenez C.A."/>
            <person name="Steentjes M."/>
            <person name="Scholten O.E."/>
            <person name="Van Kan J.A.L."/>
        </authorList>
    </citation>
    <scope>NUCLEOTIDE SEQUENCE [LARGE SCALE GENOMIC DNA]</scope>
    <source>
        <strain evidence="3 4">B1</strain>
    </source>
</reference>
<feature type="compositionally biased region" description="Basic and acidic residues" evidence="1">
    <location>
        <begin position="251"/>
        <end position="266"/>
    </location>
</feature>
<dbReference type="Proteomes" id="UP000783213">
    <property type="component" value="Unassembled WGS sequence"/>
</dbReference>
<dbReference type="GeneID" id="62237614"/>
<keyword evidence="2" id="KW-0472">Membrane</keyword>
<feature type="region of interest" description="Disordered" evidence="1">
    <location>
        <begin position="229"/>
        <end position="296"/>
    </location>
</feature>
<feature type="compositionally biased region" description="Basic and acidic residues" evidence="1">
    <location>
        <begin position="287"/>
        <end position="296"/>
    </location>
</feature>
<feature type="transmembrane region" description="Helical" evidence="2">
    <location>
        <begin position="200"/>
        <end position="223"/>
    </location>
</feature>
<evidence type="ECO:0000256" key="2">
    <source>
        <dbReference type="SAM" id="Phobius"/>
    </source>
</evidence>
<keyword evidence="4" id="KW-1185">Reference proteome</keyword>
<keyword evidence="2" id="KW-0812">Transmembrane</keyword>
<gene>
    <name evidence="3" type="ORF">EAE98_010843</name>
</gene>
<dbReference type="EMBL" id="RCSX01000041">
    <property type="protein sequence ID" value="KAF7915988.1"/>
    <property type="molecule type" value="Genomic_DNA"/>
</dbReference>
<comment type="caution">
    <text evidence="3">The sequence shown here is derived from an EMBL/GenBank/DDBJ whole genome shotgun (WGS) entry which is preliminary data.</text>
</comment>
<feature type="region of interest" description="Disordered" evidence="1">
    <location>
        <begin position="144"/>
        <end position="198"/>
    </location>
</feature>
<accession>A0ABQ7I7D1</accession>
<dbReference type="RefSeq" id="XP_038805125.1">
    <property type="nucleotide sequence ID" value="XM_038958465.1"/>
</dbReference>
<proteinExistence type="predicted"/>
<sequence length="296" mass="31025">MTDKFTQNCYAWFNGGVETIEPRNYFPCGTVNSTSDFLTCCMEFDTCVGNNICKASAGMTEGSEYYLGYCNDPTYTASVCPKECVDLETNGGGAIGIVYNSTTSEWNCCNDTACKSLSSEVFDAPAPSSLSVIASPTSRPYSTFTTSSASSSSPSSSLAITTTSSASSSSSTIESSTTTPPSSSSSSPPSSSSSKLSPGATAGIAIGAAIFIALLALLTYFLLRKRKNSNKHNPKAGEAYAKPELAGEPANRAERSRELAGERRVEMGGGEVPEMGEGRSQVWELQGGERGRVELG</sequence>
<organism evidence="3 4">
    <name type="scientific">Botrytis deweyae</name>
    <dbReference type="NCBI Taxonomy" id="2478750"/>
    <lineage>
        <taxon>Eukaryota</taxon>
        <taxon>Fungi</taxon>
        <taxon>Dikarya</taxon>
        <taxon>Ascomycota</taxon>
        <taxon>Pezizomycotina</taxon>
        <taxon>Leotiomycetes</taxon>
        <taxon>Helotiales</taxon>
        <taxon>Sclerotiniaceae</taxon>
        <taxon>Botrytis</taxon>
    </lineage>
</organism>
<name>A0ABQ7I7D1_9HELO</name>
<keyword evidence="2" id="KW-1133">Transmembrane helix</keyword>
<protein>
    <submittedName>
        <fullName evidence="3">Uncharacterized protein</fullName>
    </submittedName>
</protein>